<dbReference type="GO" id="GO:0008380">
    <property type="term" value="P:RNA splicing"/>
    <property type="evidence" value="ECO:0007669"/>
    <property type="project" value="InterPro"/>
</dbReference>
<feature type="repeat" description="PPR" evidence="2">
    <location>
        <begin position="264"/>
        <end position="298"/>
    </location>
</feature>
<dbReference type="InterPro" id="IPR011990">
    <property type="entry name" value="TPR-like_helical_dom_sf"/>
</dbReference>
<dbReference type="Pfam" id="PF13041">
    <property type="entry name" value="PPR_2"/>
    <property type="match status" value="1"/>
</dbReference>
<sequence length="631" mass="72490">MNRAKAILFSIRFANSFRSTQFRRASSLCYQVTQSSRFSPSFSNQSYTSAFPYILYGKLFFSSKPNSIVELVLENDWSDELESELEKSSSVLTHETVIYVLKKLDKDPQRTWNFFNWVTEKNGFRPSSAMYSLILRSLVHGESMKQFWVTIRKMKEQGFCIDKETYLTILGVFKKGKMASEEVALTHFYNRMVQENAMDEVVKKVVELVTMSVWSSEVEKKLGELKNSFSDNFVLHVLRELRGYPLKALRFFQWVGECPGYEHSSITYNVIARVLGRDDSIGEFWSMVEEMKSKGHEMDIDTYIKISRQFQKNKMLEDAVKLYEIMMDGPYKPSVQDCTMLLRSISLSSNPDLALVFRVTEKYEAVGNSLCKAVYDGIHRSLTSVGRFDEAGKIMESMRSAGCEPDNITYSQLVYGLCKARKLEEACKLLDEMEACGCVPDIKTWTILIQGHCAAKEVDKALICFAKMMEKNCDADADLLEVLINGFLSQKRIDGAYKLLVEMVNTAHLVPWQATYKLMINKLLGVRKLEEAINLLHLMKKQNYPPFPEPFIEYISKFGTVEDAGEFLNALSAKKYPSQSAYVHVFESFFQEGRESEAKDLLYKCPHHIRKHPDICKLFGSAKSEYATEKR</sequence>
<feature type="repeat" description="PPR" evidence="2">
    <location>
        <begin position="512"/>
        <end position="546"/>
    </location>
</feature>
<gene>
    <name evidence="3" type="primary">VvCHDh000273_1</name>
    <name evidence="3" type="ORF">CK203_072635</name>
</gene>
<evidence type="ECO:0000256" key="2">
    <source>
        <dbReference type="PROSITE-ProRule" id="PRU00708"/>
    </source>
</evidence>
<accession>A0A438EZB1</accession>
<evidence type="ECO:0000256" key="1">
    <source>
        <dbReference type="ARBA" id="ARBA00022737"/>
    </source>
</evidence>
<comment type="caution">
    <text evidence="3">The sequence shown here is derived from an EMBL/GenBank/DDBJ whole genome shotgun (WGS) entry which is preliminary data.</text>
</comment>
<dbReference type="EMBL" id="QGNW01001159">
    <property type="protein sequence ID" value="RVW53035.1"/>
    <property type="molecule type" value="Genomic_DNA"/>
</dbReference>
<reference evidence="3 4" key="1">
    <citation type="journal article" date="2018" name="PLoS Genet.">
        <title>Population sequencing reveals clonal diversity and ancestral inbreeding in the grapevine cultivar Chardonnay.</title>
        <authorList>
            <person name="Roach M.J."/>
            <person name="Johnson D.L."/>
            <person name="Bohlmann J."/>
            <person name="van Vuuren H.J."/>
            <person name="Jones S.J."/>
            <person name="Pretorius I.S."/>
            <person name="Schmidt S.A."/>
            <person name="Borneman A.R."/>
        </authorList>
    </citation>
    <scope>NUCLEOTIDE SEQUENCE [LARGE SCALE GENOMIC DNA]</scope>
    <source>
        <strain evidence="4">cv. Chardonnay</strain>
        <tissue evidence="3">Leaf</tissue>
    </source>
</reference>
<dbReference type="Pfam" id="PF01535">
    <property type="entry name" value="PPR"/>
    <property type="match status" value="3"/>
</dbReference>
<dbReference type="InterPro" id="IPR044578">
    <property type="entry name" value="BIR6-like"/>
</dbReference>
<dbReference type="Proteomes" id="UP000288805">
    <property type="component" value="Unassembled WGS sequence"/>
</dbReference>
<feature type="repeat" description="PPR" evidence="2">
    <location>
        <begin position="441"/>
        <end position="475"/>
    </location>
</feature>
<feature type="repeat" description="PPR" evidence="2">
    <location>
        <begin position="406"/>
        <end position="440"/>
    </location>
</feature>
<dbReference type="PANTHER" id="PTHR47003">
    <property type="entry name" value="OS01G0970900 PROTEIN"/>
    <property type="match status" value="1"/>
</dbReference>
<dbReference type="Gene3D" id="1.25.40.10">
    <property type="entry name" value="Tetratricopeptide repeat domain"/>
    <property type="match status" value="3"/>
</dbReference>
<evidence type="ECO:0000313" key="3">
    <source>
        <dbReference type="EMBL" id="RVW53035.1"/>
    </source>
</evidence>
<protein>
    <submittedName>
        <fullName evidence="3">Pentatricopeptide repeat-containing protein, chloroplastic</fullName>
    </submittedName>
</protein>
<keyword evidence="1" id="KW-0677">Repeat</keyword>
<feature type="repeat" description="PPR" evidence="2">
    <location>
        <begin position="371"/>
        <end position="405"/>
    </location>
</feature>
<name>A0A438EZB1_VITVI</name>
<dbReference type="AlphaFoldDB" id="A0A438EZB1"/>
<organism evidence="3 4">
    <name type="scientific">Vitis vinifera</name>
    <name type="common">Grape</name>
    <dbReference type="NCBI Taxonomy" id="29760"/>
    <lineage>
        <taxon>Eukaryota</taxon>
        <taxon>Viridiplantae</taxon>
        <taxon>Streptophyta</taxon>
        <taxon>Embryophyta</taxon>
        <taxon>Tracheophyta</taxon>
        <taxon>Spermatophyta</taxon>
        <taxon>Magnoliopsida</taxon>
        <taxon>eudicotyledons</taxon>
        <taxon>Gunneridae</taxon>
        <taxon>Pentapetalae</taxon>
        <taxon>rosids</taxon>
        <taxon>Vitales</taxon>
        <taxon>Vitaceae</taxon>
        <taxon>Viteae</taxon>
        <taxon>Vitis</taxon>
    </lineage>
</organism>
<dbReference type="Pfam" id="PF12854">
    <property type="entry name" value="PPR_1"/>
    <property type="match status" value="1"/>
</dbReference>
<dbReference type="PROSITE" id="PS51375">
    <property type="entry name" value="PPR"/>
    <property type="match status" value="5"/>
</dbReference>
<dbReference type="PANTHER" id="PTHR47003:SF2">
    <property type="entry name" value="OS01G0970900 PROTEIN"/>
    <property type="match status" value="1"/>
</dbReference>
<dbReference type="InterPro" id="IPR002885">
    <property type="entry name" value="PPR_rpt"/>
</dbReference>
<proteinExistence type="predicted"/>
<evidence type="ECO:0000313" key="4">
    <source>
        <dbReference type="Proteomes" id="UP000288805"/>
    </source>
</evidence>
<dbReference type="NCBIfam" id="TIGR00756">
    <property type="entry name" value="PPR"/>
    <property type="match status" value="4"/>
</dbReference>